<sequence>LPALPALPEAGSALGTVTQTLPVEGVASKLQTLPTADGSGNPVSGLLGGLPVGGALPGLPGLGG</sequence>
<proteinExistence type="predicted"/>
<accession>A0A939FHM4</accession>
<gene>
    <name evidence="1" type="ORF">J0695_36930</name>
</gene>
<reference evidence="1" key="1">
    <citation type="submission" date="2021-03" db="EMBL/GenBank/DDBJ databases">
        <title>Streptomyces poriferae sp. nov., a novel marine sponge-derived Actinobacteria species with anti-MRSA activity.</title>
        <authorList>
            <person name="Sandoval-Powers M."/>
            <person name="Kralova S."/>
            <person name="Nguyen G.-S."/>
            <person name="Fawwal D."/>
            <person name="Degnes K."/>
            <person name="Klinkenberg G."/>
            <person name="Sletta H."/>
            <person name="Wentzel A."/>
            <person name="Liles M.R."/>
        </authorList>
    </citation>
    <scope>NUCLEOTIDE SEQUENCE</scope>
    <source>
        <strain evidence="1">DSM 41794</strain>
    </source>
</reference>
<dbReference type="AlphaFoldDB" id="A0A939FHM4"/>
<name>A0A939FHM4_9ACTN</name>
<evidence type="ECO:0000313" key="1">
    <source>
        <dbReference type="EMBL" id="MBO0517305.1"/>
    </source>
</evidence>
<comment type="caution">
    <text evidence="1">The sequence shown here is derived from an EMBL/GenBank/DDBJ whole genome shotgun (WGS) entry which is preliminary data.</text>
</comment>
<keyword evidence="1" id="KW-0547">Nucleotide-binding</keyword>
<dbReference type="GO" id="GO:0005524">
    <property type="term" value="F:ATP binding"/>
    <property type="evidence" value="ECO:0007669"/>
    <property type="project" value="UniProtKB-KW"/>
</dbReference>
<keyword evidence="2" id="KW-1185">Reference proteome</keyword>
<protein>
    <submittedName>
        <fullName evidence="1">ATP-binding protein</fullName>
    </submittedName>
</protein>
<dbReference type="Proteomes" id="UP000664167">
    <property type="component" value="Unassembled WGS sequence"/>
</dbReference>
<evidence type="ECO:0000313" key="2">
    <source>
        <dbReference type="Proteomes" id="UP000664167"/>
    </source>
</evidence>
<keyword evidence="1" id="KW-0067">ATP-binding</keyword>
<feature type="non-terminal residue" evidence="1">
    <location>
        <position position="1"/>
    </location>
</feature>
<dbReference type="EMBL" id="JAFLRJ010000574">
    <property type="protein sequence ID" value="MBO0517305.1"/>
    <property type="molecule type" value="Genomic_DNA"/>
</dbReference>
<organism evidence="1 2">
    <name type="scientific">Streptomyces beijiangensis</name>
    <dbReference type="NCBI Taxonomy" id="163361"/>
    <lineage>
        <taxon>Bacteria</taxon>
        <taxon>Bacillati</taxon>
        <taxon>Actinomycetota</taxon>
        <taxon>Actinomycetes</taxon>
        <taxon>Kitasatosporales</taxon>
        <taxon>Streptomycetaceae</taxon>
        <taxon>Streptomyces</taxon>
    </lineage>
</organism>